<dbReference type="SUPFAM" id="SSF46689">
    <property type="entry name" value="Homeodomain-like"/>
    <property type="match status" value="1"/>
</dbReference>
<keyword evidence="4" id="KW-0812">Transmembrane</keyword>
<keyword evidence="3" id="KW-0804">Transcription</keyword>
<keyword evidence="4" id="KW-0472">Membrane</keyword>
<feature type="transmembrane region" description="Helical" evidence="4">
    <location>
        <begin position="37"/>
        <end position="56"/>
    </location>
</feature>
<evidence type="ECO:0000256" key="3">
    <source>
        <dbReference type="ARBA" id="ARBA00023163"/>
    </source>
</evidence>
<feature type="domain" description="HTH araC/xylS-type" evidence="5">
    <location>
        <begin position="254"/>
        <end position="358"/>
    </location>
</feature>
<dbReference type="SMART" id="SM00342">
    <property type="entry name" value="HTH_ARAC"/>
    <property type="match status" value="1"/>
</dbReference>
<dbReference type="EMBL" id="VSDQ01000577">
    <property type="protein sequence ID" value="TYA78717.1"/>
    <property type="molecule type" value="Genomic_DNA"/>
</dbReference>
<evidence type="ECO:0000256" key="4">
    <source>
        <dbReference type="SAM" id="Phobius"/>
    </source>
</evidence>
<dbReference type="AlphaFoldDB" id="A0A5D0I8F5"/>
<dbReference type="Gene3D" id="1.10.10.60">
    <property type="entry name" value="Homeodomain-like"/>
    <property type="match status" value="2"/>
</dbReference>
<feature type="transmembrane region" description="Helical" evidence="4">
    <location>
        <begin position="6"/>
        <end position="25"/>
    </location>
</feature>
<dbReference type="PROSITE" id="PS00041">
    <property type="entry name" value="HTH_ARAC_FAMILY_1"/>
    <property type="match status" value="1"/>
</dbReference>
<dbReference type="Pfam" id="PF12833">
    <property type="entry name" value="HTH_18"/>
    <property type="match status" value="1"/>
</dbReference>
<proteinExistence type="predicted"/>
<name>A0A5D0I8F5_9FLAO</name>
<feature type="transmembrane region" description="Helical" evidence="4">
    <location>
        <begin position="123"/>
        <end position="143"/>
    </location>
</feature>
<comment type="caution">
    <text evidence="6">The sequence shown here is derived from an EMBL/GenBank/DDBJ whole genome shotgun (WGS) entry which is preliminary data.</text>
</comment>
<evidence type="ECO:0000313" key="6">
    <source>
        <dbReference type="EMBL" id="TYA78717.1"/>
    </source>
</evidence>
<feature type="transmembrane region" description="Helical" evidence="4">
    <location>
        <begin position="62"/>
        <end position="83"/>
    </location>
</feature>
<keyword evidence="2" id="KW-0238">DNA-binding</keyword>
<dbReference type="GO" id="GO:0003700">
    <property type="term" value="F:DNA-binding transcription factor activity"/>
    <property type="evidence" value="ECO:0007669"/>
    <property type="project" value="InterPro"/>
</dbReference>
<dbReference type="Proteomes" id="UP000323930">
    <property type="component" value="Unassembled WGS sequence"/>
</dbReference>
<evidence type="ECO:0000259" key="5">
    <source>
        <dbReference type="PROSITE" id="PS01124"/>
    </source>
</evidence>
<organism evidence="6 7">
    <name type="scientific">Seonamhaeicola marinus</name>
    <dbReference type="NCBI Taxonomy" id="1912246"/>
    <lineage>
        <taxon>Bacteria</taxon>
        <taxon>Pseudomonadati</taxon>
        <taxon>Bacteroidota</taxon>
        <taxon>Flavobacteriia</taxon>
        <taxon>Flavobacteriales</taxon>
        <taxon>Flavobacteriaceae</taxon>
    </lineage>
</organism>
<feature type="transmembrane region" description="Helical" evidence="4">
    <location>
        <begin position="164"/>
        <end position="187"/>
    </location>
</feature>
<dbReference type="InterPro" id="IPR009057">
    <property type="entry name" value="Homeodomain-like_sf"/>
</dbReference>
<feature type="transmembrane region" description="Helical" evidence="4">
    <location>
        <begin position="193"/>
        <end position="211"/>
    </location>
</feature>
<dbReference type="PANTHER" id="PTHR43280:SF29">
    <property type="entry name" value="ARAC-FAMILY TRANSCRIPTIONAL REGULATOR"/>
    <property type="match status" value="1"/>
</dbReference>
<dbReference type="RefSeq" id="WP_148541998.1">
    <property type="nucleotide sequence ID" value="NZ_VSDQ01000577.1"/>
</dbReference>
<feature type="transmembrane region" description="Helical" evidence="4">
    <location>
        <begin position="95"/>
        <end position="111"/>
    </location>
</feature>
<dbReference type="InterPro" id="IPR018062">
    <property type="entry name" value="HTH_AraC-typ_CS"/>
</dbReference>
<gene>
    <name evidence="6" type="ORF">FUA24_10215</name>
</gene>
<sequence>MTNLIQILIFSSLVLLAFLSITNLCKVNRKANSWFGITLLLWSLFWFEEVAQIAGWSNINPVVIKIVMFLQFFSPLSLFISITFFTNPNYNLEKWFPFLIGTPILYGLTLIMQEQNGYNLTPISLWLLLLHALFFITKSLFKIRKHKKLTEASASNTEDINLQWLEYIIIFMLTIAVLSSILSALFYGAPLNLYLGLLTLGTIFFIGYYLLNQKEIYPLKTEHRLQVLALSNGKQQIIQKKKVVSEEKLVELKAKVHSFMNEKKPYLDNEINLAGLSEQLELTPHQLSYVINTGFNENFFRFINEYRVNTAKRLLTEADFNKFSMLAIAFESGFNSKTSFNTTFKKITGITPTEFKKRGSTL</sequence>
<evidence type="ECO:0000256" key="1">
    <source>
        <dbReference type="ARBA" id="ARBA00023015"/>
    </source>
</evidence>
<keyword evidence="7" id="KW-1185">Reference proteome</keyword>
<accession>A0A5D0I8F5</accession>
<keyword evidence="1" id="KW-0805">Transcription regulation</keyword>
<evidence type="ECO:0000313" key="7">
    <source>
        <dbReference type="Proteomes" id="UP000323930"/>
    </source>
</evidence>
<dbReference type="OrthoDB" id="9779074at2"/>
<dbReference type="GO" id="GO:0043565">
    <property type="term" value="F:sequence-specific DNA binding"/>
    <property type="evidence" value="ECO:0007669"/>
    <property type="project" value="InterPro"/>
</dbReference>
<dbReference type="PROSITE" id="PS01124">
    <property type="entry name" value="HTH_ARAC_FAMILY_2"/>
    <property type="match status" value="1"/>
</dbReference>
<keyword evidence="4" id="KW-1133">Transmembrane helix</keyword>
<protein>
    <submittedName>
        <fullName evidence="6">AraC family transcriptional regulator</fullName>
    </submittedName>
</protein>
<evidence type="ECO:0000256" key="2">
    <source>
        <dbReference type="ARBA" id="ARBA00023125"/>
    </source>
</evidence>
<dbReference type="InterPro" id="IPR018060">
    <property type="entry name" value="HTH_AraC"/>
</dbReference>
<dbReference type="PANTHER" id="PTHR43280">
    <property type="entry name" value="ARAC-FAMILY TRANSCRIPTIONAL REGULATOR"/>
    <property type="match status" value="1"/>
</dbReference>
<reference evidence="6 7" key="1">
    <citation type="submission" date="2019-08" db="EMBL/GenBank/DDBJ databases">
        <title>Seonamhaeicola sediminis sp. nov., isolated from marine sediment.</title>
        <authorList>
            <person name="Cao W.R."/>
        </authorList>
    </citation>
    <scope>NUCLEOTIDE SEQUENCE [LARGE SCALE GENOMIC DNA]</scope>
    <source>
        <strain evidence="6 7">B011</strain>
    </source>
</reference>